<organism evidence="17 18">
    <name type="scientific">Blattamonas nauphoetae</name>
    <dbReference type="NCBI Taxonomy" id="2049346"/>
    <lineage>
        <taxon>Eukaryota</taxon>
        <taxon>Metamonada</taxon>
        <taxon>Preaxostyla</taxon>
        <taxon>Oxymonadida</taxon>
        <taxon>Blattamonas</taxon>
    </lineage>
</organism>
<keyword evidence="8" id="KW-0479">Metal-binding</keyword>
<proteinExistence type="inferred from homology"/>
<dbReference type="InterPro" id="IPR001870">
    <property type="entry name" value="B30.2/SPRY"/>
</dbReference>
<keyword evidence="11" id="KW-0460">Magnesium</keyword>
<feature type="region of interest" description="Disordered" evidence="14">
    <location>
        <begin position="428"/>
        <end position="475"/>
    </location>
</feature>
<evidence type="ECO:0000256" key="2">
    <source>
        <dbReference type="ARBA" id="ARBA00001946"/>
    </source>
</evidence>
<dbReference type="Pfam" id="PF02214">
    <property type="entry name" value="BTB_2"/>
    <property type="match status" value="1"/>
</dbReference>
<feature type="domain" description="B30.2/SPRY" evidence="16">
    <location>
        <begin position="783"/>
        <end position="968"/>
    </location>
</feature>
<dbReference type="Proteomes" id="UP001281761">
    <property type="component" value="Unassembled WGS sequence"/>
</dbReference>
<evidence type="ECO:0000313" key="17">
    <source>
        <dbReference type="EMBL" id="KAK2962220.1"/>
    </source>
</evidence>
<evidence type="ECO:0000256" key="10">
    <source>
        <dbReference type="ARBA" id="ARBA00022840"/>
    </source>
</evidence>
<dbReference type="InterPro" id="IPR007012">
    <property type="entry name" value="PolA_pol_cen_dom"/>
</dbReference>
<dbReference type="CDD" id="cd05402">
    <property type="entry name" value="NT_PAP_TUTase"/>
    <property type="match status" value="1"/>
</dbReference>
<keyword evidence="6" id="KW-0507">mRNA processing</keyword>
<keyword evidence="7" id="KW-0808">Transferase</keyword>
<evidence type="ECO:0000256" key="8">
    <source>
        <dbReference type="ARBA" id="ARBA00022723"/>
    </source>
</evidence>
<dbReference type="PANTHER" id="PTHR10682:SF10">
    <property type="entry name" value="POLYNUCLEOTIDE ADENYLYLTRANSFERASE"/>
    <property type="match status" value="1"/>
</dbReference>
<feature type="region of interest" description="Disordered" evidence="14">
    <location>
        <begin position="1"/>
        <end position="23"/>
    </location>
</feature>
<comment type="cofactor">
    <cofactor evidence="2">
        <name>Mg(2+)</name>
        <dbReference type="ChEBI" id="CHEBI:18420"/>
    </cofactor>
</comment>
<keyword evidence="15" id="KW-0812">Transmembrane</keyword>
<keyword evidence="15" id="KW-0472">Membrane</keyword>
<dbReference type="InterPro" id="IPR043519">
    <property type="entry name" value="NT_sf"/>
</dbReference>
<dbReference type="Gene3D" id="1.10.1410.10">
    <property type="match status" value="1"/>
</dbReference>
<dbReference type="InterPro" id="IPR043136">
    <property type="entry name" value="B30.2/SPRY_sf"/>
</dbReference>
<dbReference type="InterPro" id="IPR048840">
    <property type="entry name" value="PolA_pol_NTPase"/>
</dbReference>
<keyword evidence="13" id="KW-0175">Coiled coil</keyword>
<dbReference type="SUPFAM" id="SSF49899">
    <property type="entry name" value="Concanavalin A-like lectins/glucanases"/>
    <property type="match status" value="1"/>
</dbReference>
<dbReference type="SMART" id="SM00225">
    <property type="entry name" value="BTB"/>
    <property type="match status" value="1"/>
</dbReference>
<keyword evidence="9" id="KW-0547">Nucleotide-binding</keyword>
<dbReference type="SUPFAM" id="SSF81631">
    <property type="entry name" value="PAP/OAS1 substrate-binding domain"/>
    <property type="match status" value="1"/>
</dbReference>
<name>A0ABQ9YET0_9EUKA</name>
<dbReference type="SUPFAM" id="SSF54695">
    <property type="entry name" value="POZ domain"/>
    <property type="match status" value="1"/>
</dbReference>
<dbReference type="PROSITE" id="PS50188">
    <property type="entry name" value="B302_SPRY"/>
    <property type="match status" value="1"/>
</dbReference>
<dbReference type="InterPro" id="IPR000210">
    <property type="entry name" value="BTB/POZ_dom"/>
</dbReference>
<dbReference type="EC" id="2.7.7.19" evidence="5"/>
<comment type="caution">
    <text evidence="17">The sequence shown here is derived from an EMBL/GenBank/DDBJ whole genome shotgun (WGS) entry which is preliminary data.</text>
</comment>
<dbReference type="InterPro" id="IPR011068">
    <property type="entry name" value="NuclTrfase_I-like_C"/>
</dbReference>
<dbReference type="Pfam" id="PF04928">
    <property type="entry name" value="PAP_central"/>
    <property type="match status" value="1"/>
</dbReference>
<evidence type="ECO:0000256" key="15">
    <source>
        <dbReference type="SAM" id="Phobius"/>
    </source>
</evidence>
<keyword evidence="15" id="KW-1133">Transmembrane helix</keyword>
<feature type="transmembrane region" description="Helical" evidence="15">
    <location>
        <begin position="226"/>
        <end position="248"/>
    </location>
</feature>
<keyword evidence="10" id="KW-0067">ATP-binding</keyword>
<feature type="compositionally biased region" description="Acidic residues" evidence="14">
    <location>
        <begin position="434"/>
        <end position="447"/>
    </location>
</feature>
<protein>
    <recommendedName>
        <fullName evidence="5">polynucleotide adenylyltransferase</fullName>
        <ecNumber evidence="5">2.7.7.19</ecNumber>
    </recommendedName>
</protein>
<dbReference type="InterPro" id="IPR003131">
    <property type="entry name" value="T1-type_BTB"/>
</dbReference>
<sequence>MERPFTIHEPIHNNPPTEQEKKDSEELHQFLVEEKVIEDQAGITLRVRVLSDLQNILNDWVRGVFADLNQLSLNDSDTMNQHVLLHTFGSFRLGANAPDDDIDSLCICPQYIDRDAHFFDILFPILQSTPGVQTAIAVRTAYVPIIKLCFNTISIDLLCATIQYQTLPAELNLASSDFDISIYDDKTRRSLNGCRVTDTILMYPENKTTFQEALRLIKLWARRRGVYANVYGYLGGVSWAILVAMITIKLPTVASSVLVSEFFQLYSSPQIWKTQISLNGTQLPKNQNKEEPMIVPTPCYPPMNSTHNVSKSTMAVLQKEFSRGWDIIQNVLKGDDEWSTLVEPSPFFTEYSTYLQLTYYAPSEEILKQWIGFGESRLHYLVNRMEEMEEFELVHPFPMMFKHDEYDEEFGEEIKVKREAKLTAEDILNKDTSGDFDDDSDEEEENEKSEMKKDEAGDDSADRHKPTEEPTRESNKFCGSAFIGLKFATIQVPEGFAARIDLTTTINDWLADFAFTEYTDEMLFAPTILKRNEIPPFVFEQLSQYYPPQPHPPREKRAKKRVLTTDFLPQLPQIALLNPKQGQDENEGEKRIRPQSAFGEQADVFDRTMIPSLFRRPTILSKSLIVSAKKHNEMKLFKPLKPLLEEKFIDTLITFENTKQEQDAIINAKMAELDELKQSIEKQKNELERERKRLELIQNDNETQQLDDQAIELNVGGVIFCTQLKTLRRFESSMLFRMFSGSHLLPRDKQGRIFIDRNPRMFELLLEYMRTGHLPLSFRNSSDEKSFQTELDYFALSPQTVHFNSAWNSQLKSNGLKVSEDGKTVEVVGDDGDHTVIIGDNKITHGTITVSVKVSIPRPNRYSFGVLPDIPTHFNRGFGYKNGLLGWGLHDHQSNLGIYCQTQLVAPSTLGYSTNDVVTLTVDVDRGNLTFKVNGIRCAELLSCEMIKLGVYIGATLFNHGATWSIVP</sequence>
<dbReference type="Gene3D" id="3.30.70.590">
    <property type="entry name" value="Poly(A) polymerase predicted RNA binding domain"/>
    <property type="match status" value="1"/>
</dbReference>
<evidence type="ECO:0000256" key="6">
    <source>
        <dbReference type="ARBA" id="ARBA00022664"/>
    </source>
</evidence>
<dbReference type="SUPFAM" id="SSF81301">
    <property type="entry name" value="Nucleotidyltransferase"/>
    <property type="match status" value="1"/>
</dbReference>
<comment type="subcellular location">
    <subcellularLocation>
        <location evidence="3">Nucleus</location>
    </subcellularLocation>
</comment>
<evidence type="ECO:0000256" key="4">
    <source>
        <dbReference type="ARBA" id="ARBA00010912"/>
    </source>
</evidence>
<evidence type="ECO:0000256" key="12">
    <source>
        <dbReference type="ARBA" id="ARBA00023242"/>
    </source>
</evidence>
<accession>A0ABQ9YET0</accession>
<evidence type="ECO:0000256" key="13">
    <source>
        <dbReference type="SAM" id="Coils"/>
    </source>
</evidence>
<keyword evidence="18" id="KW-1185">Reference proteome</keyword>
<evidence type="ECO:0000259" key="16">
    <source>
        <dbReference type="PROSITE" id="PS50188"/>
    </source>
</evidence>
<dbReference type="Gene3D" id="3.30.460.10">
    <property type="entry name" value="Beta Polymerase, domain 2"/>
    <property type="match status" value="1"/>
</dbReference>
<evidence type="ECO:0000256" key="9">
    <source>
        <dbReference type="ARBA" id="ARBA00022741"/>
    </source>
</evidence>
<reference evidence="17 18" key="1">
    <citation type="journal article" date="2022" name="bioRxiv">
        <title>Genomics of Preaxostyla Flagellates Illuminates Evolutionary Transitions and the Path Towards Mitochondrial Loss.</title>
        <authorList>
            <person name="Novak L.V.F."/>
            <person name="Treitli S.C."/>
            <person name="Pyrih J."/>
            <person name="Halakuc P."/>
            <person name="Pipaliya S.V."/>
            <person name="Vacek V."/>
            <person name="Brzon O."/>
            <person name="Soukal P."/>
            <person name="Eme L."/>
            <person name="Dacks J.B."/>
            <person name="Karnkowska A."/>
            <person name="Elias M."/>
            <person name="Hampl V."/>
        </authorList>
    </citation>
    <scope>NUCLEOTIDE SEQUENCE [LARGE SCALE GENOMIC DNA]</scope>
    <source>
        <strain evidence="17">NAU3</strain>
        <tissue evidence="17">Gut</tissue>
    </source>
</reference>
<dbReference type="InterPro" id="IPR007010">
    <property type="entry name" value="PolA_pol_RNA-bd_dom"/>
</dbReference>
<evidence type="ECO:0000256" key="11">
    <source>
        <dbReference type="ARBA" id="ARBA00022842"/>
    </source>
</evidence>
<feature type="coiled-coil region" evidence="13">
    <location>
        <begin position="666"/>
        <end position="707"/>
    </location>
</feature>
<dbReference type="InterPro" id="IPR011333">
    <property type="entry name" value="SKP1/BTB/POZ_sf"/>
</dbReference>
<comment type="similarity">
    <text evidence="4">Belongs to the poly(A) polymerase family.</text>
</comment>
<dbReference type="EMBL" id="JARBJD010000012">
    <property type="protein sequence ID" value="KAK2962220.1"/>
    <property type="molecule type" value="Genomic_DNA"/>
</dbReference>
<dbReference type="Pfam" id="PF04926">
    <property type="entry name" value="PAP_RNA-bind"/>
    <property type="match status" value="1"/>
</dbReference>
<feature type="compositionally biased region" description="Basic and acidic residues" evidence="14">
    <location>
        <begin position="1"/>
        <end position="11"/>
    </location>
</feature>
<feature type="compositionally biased region" description="Basic and acidic residues" evidence="14">
    <location>
        <begin position="448"/>
        <end position="475"/>
    </location>
</feature>
<evidence type="ECO:0000256" key="3">
    <source>
        <dbReference type="ARBA" id="ARBA00004123"/>
    </source>
</evidence>
<dbReference type="CDD" id="cd18316">
    <property type="entry name" value="BTB_POZ_KCTD-like"/>
    <property type="match status" value="1"/>
</dbReference>
<dbReference type="Pfam" id="PF20750">
    <property type="entry name" value="PAP_NTPase"/>
    <property type="match status" value="1"/>
</dbReference>
<gene>
    <name evidence="17" type="ORF">BLNAU_2880</name>
</gene>
<evidence type="ECO:0000256" key="5">
    <source>
        <dbReference type="ARBA" id="ARBA00012388"/>
    </source>
</evidence>
<evidence type="ECO:0000313" key="18">
    <source>
        <dbReference type="Proteomes" id="UP001281761"/>
    </source>
</evidence>
<dbReference type="InterPro" id="IPR013320">
    <property type="entry name" value="ConA-like_dom_sf"/>
</dbReference>
<evidence type="ECO:0000256" key="7">
    <source>
        <dbReference type="ARBA" id="ARBA00022679"/>
    </source>
</evidence>
<evidence type="ECO:0000256" key="1">
    <source>
        <dbReference type="ARBA" id="ARBA00001936"/>
    </source>
</evidence>
<feature type="region of interest" description="Disordered" evidence="14">
    <location>
        <begin position="579"/>
        <end position="598"/>
    </location>
</feature>
<evidence type="ECO:0000256" key="14">
    <source>
        <dbReference type="SAM" id="MobiDB-lite"/>
    </source>
</evidence>
<comment type="cofactor">
    <cofactor evidence="1">
        <name>Mn(2+)</name>
        <dbReference type="ChEBI" id="CHEBI:29035"/>
    </cofactor>
</comment>
<dbReference type="Gene3D" id="3.30.710.10">
    <property type="entry name" value="Potassium Channel Kv1.1, Chain A"/>
    <property type="match status" value="1"/>
</dbReference>
<keyword evidence="12" id="KW-0539">Nucleus</keyword>
<dbReference type="SUPFAM" id="SSF55003">
    <property type="entry name" value="PAP/Archaeal CCA-adding enzyme, C-terminal domain"/>
    <property type="match status" value="1"/>
</dbReference>
<dbReference type="Gene3D" id="2.60.120.920">
    <property type="match status" value="1"/>
</dbReference>
<dbReference type="PANTHER" id="PTHR10682">
    <property type="entry name" value="POLY A POLYMERASE"/>
    <property type="match status" value="1"/>
</dbReference>